<feature type="compositionally biased region" description="Basic and acidic residues" evidence="6">
    <location>
        <begin position="113"/>
        <end position="135"/>
    </location>
</feature>
<evidence type="ECO:0000256" key="3">
    <source>
        <dbReference type="ARBA" id="ARBA00023054"/>
    </source>
</evidence>
<feature type="compositionally biased region" description="Basic and acidic residues" evidence="6">
    <location>
        <begin position="57"/>
        <end position="71"/>
    </location>
</feature>
<dbReference type="InterPro" id="IPR011501">
    <property type="entry name" value="Noc3_N"/>
</dbReference>
<feature type="domain" description="Nucleolar complex-associated protein 3 N-terminal" evidence="8">
    <location>
        <begin position="148"/>
        <end position="235"/>
    </location>
</feature>
<dbReference type="PANTHER" id="PTHR14428">
    <property type="entry name" value="NUCLEOLAR COMPLEX PROTEIN 3"/>
    <property type="match status" value="1"/>
</dbReference>
<feature type="region of interest" description="Disordered" evidence="6">
    <location>
        <begin position="56"/>
        <end position="146"/>
    </location>
</feature>
<keyword evidence="10" id="KW-1185">Reference proteome</keyword>
<dbReference type="PANTHER" id="PTHR14428:SF5">
    <property type="entry name" value="NUCLEOLAR COMPLEX PROTEIN 3 HOMOLOG"/>
    <property type="match status" value="1"/>
</dbReference>
<dbReference type="InterPro" id="IPR005612">
    <property type="entry name" value="CCAAT-binding_factor"/>
</dbReference>
<dbReference type="AlphaFoldDB" id="A0AAD5UE56"/>
<feature type="coiled-coil region" evidence="5">
    <location>
        <begin position="357"/>
        <end position="384"/>
    </location>
</feature>
<dbReference type="Pfam" id="PF03914">
    <property type="entry name" value="CBF"/>
    <property type="match status" value="1"/>
</dbReference>
<comment type="caution">
    <text evidence="9">The sequence shown here is derived from an EMBL/GenBank/DDBJ whole genome shotgun (WGS) entry which is preliminary data.</text>
</comment>
<feature type="compositionally biased region" description="Basic residues" evidence="6">
    <location>
        <begin position="1"/>
        <end position="12"/>
    </location>
</feature>
<gene>
    <name evidence="9" type="primary">NOC3L</name>
    <name evidence="9" type="ORF">HK103_006202</name>
</gene>
<feature type="domain" description="CCAAT-binding factor" evidence="7">
    <location>
        <begin position="539"/>
        <end position="581"/>
    </location>
</feature>
<dbReference type="Pfam" id="PF07540">
    <property type="entry name" value="NOC3p"/>
    <property type="match status" value="1"/>
</dbReference>
<comment type="subcellular location">
    <subcellularLocation>
        <location evidence="1">Nucleus</location>
        <location evidence="1">Nucleolus</location>
    </subcellularLocation>
</comment>
<dbReference type="GO" id="GO:0003682">
    <property type="term" value="F:chromatin binding"/>
    <property type="evidence" value="ECO:0007669"/>
    <property type="project" value="TreeGrafter"/>
</dbReference>
<comment type="similarity">
    <text evidence="2">Belongs to the CBF/MAK21 family.</text>
</comment>
<evidence type="ECO:0000256" key="4">
    <source>
        <dbReference type="ARBA" id="ARBA00023242"/>
    </source>
</evidence>
<evidence type="ECO:0000256" key="2">
    <source>
        <dbReference type="ARBA" id="ARBA00007797"/>
    </source>
</evidence>
<dbReference type="Proteomes" id="UP001210925">
    <property type="component" value="Unassembled WGS sequence"/>
</dbReference>
<evidence type="ECO:0000259" key="8">
    <source>
        <dbReference type="Pfam" id="PF07540"/>
    </source>
</evidence>
<evidence type="ECO:0000313" key="9">
    <source>
        <dbReference type="EMBL" id="KAJ3255566.1"/>
    </source>
</evidence>
<dbReference type="GO" id="GO:0006270">
    <property type="term" value="P:DNA replication initiation"/>
    <property type="evidence" value="ECO:0007669"/>
    <property type="project" value="TreeGrafter"/>
</dbReference>
<dbReference type="InterPro" id="IPR016903">
    <property type="entry name" value="Nucleolar_cplx-assoc_3"/>
</dbReference>
<proteinExistence type="inferred from homology"/>
<evidence type="ECO:0000313" key="10">
    <source>
        <dbReference type="Proteomes" id="UP001210925"/>
    </source>
</evidence>
<organism evidence="9 10">
    <name type="scientific">Boothiomyces macroporosus</name>
    <dbReference type="NCBI Taxonomy" id="261099"/>
    <lineage>
        <taxon>Eukaryota</taxon>
        <taxon>Fungi</taxon>
        <taxon>Fungi incertae sedis</taxon>
        <taxon>Chytridiomycota</taxon>
        <taxon>Chytridiomycota incertae sedis</taxon>
        <taxon>Chytridiomycetes</taxon>
        <taxon>Rhizophydiales</taxon>
        <taxon>Terramycetaceae</taxon>
        <taxon>Boothiomyces</taxon>
    </lineage>
</organism>
<dbReference type="GO" id="GO:0005730">
    <property type="term" value="C:nucleolus"/>
    <property type="evidence" value="ECO:0007669"/>
    <property type="project" value="UniProtKB-SubCell"/>
</dbReference>
<evidence type="ECO:0000256" key="5">
    <source>
        <dbReference type="SAM" id="Coils"/>
    </source>
</evidence>
<sequence>MGKKNSWKRGLKPGKQPVKPVVEEEEEDINLEDQDLELFSEFGKGASFLEDAEFEEYERRPRKELKEDTKLPIKVNGRIVKVQEEPESESEAEESEEETPVPEQVSQYATVEKAAKKEKQKEKVEKKPAPSEQKKKPSKSSQKSLATVKEELADIATAILENPEKNHGLLKNLFKYTTDHKSTNLAILTMLMVFKDIIPGYRIRKTTEEENVKVSKQVKELRQFEEGLLSNYQEYLKLLEKSLKTPELQHSCILSLCQLLTTQTHFNFRLNIMTALVKQLKNETELITNAFIDVFKNDASGEASLELVKLLSDYINSNSVKPIVLETFLSLNFNLVTGTDTDTKKRKKETVHLSKKMKKIEKHFKEVQEQVKEAEAVYDRQELQSRQSETLKYVFLTYFRILKNKPTSVLVPAVLEGLSKYTHLINVDFFQDLLNLLKGISNSQYKDYLEGKEVHSSKTALHCIIAAFDLLDTLGGALKVDLRDFYTSLYTQISRLFNLPGQIEVLDRNEVELLLRGIESMLKKNRERFPRLECLIDEEGKVSTGIYQPFLDDPNMCNPFATSLWEMTELSRHYHPTVREFTKKILKGDPIKGNKALREYSCFPSEGFRVVPKVLLPKRKFLRIDGPSQYETDFFMQCQDKISDI</sequence>
<feature type="region of interest" description="Disordered" evidence="6">
    <location>
        <begin position="1"/>
        <end position="28"/>
    </location>
</feature>
<reference evidence="9" key="1">
    <citation type="submission" date="2020-05" db="EMBL/GenBank/DDBJ databases">
        <title>Phylogenomic resolution of chytrid fungi.</title>
        <authorList>
            <person name="Stajich J.E."/>
            <person name="Amses K."/>
            <person name="Simmons R."/>
            <person name="Seto K."/>
            <person name="Myers J."/>
            <person name="Bonds A."/>
            <person name="Quandt C.A."/>
            <person name="Barry K."/>
            <person name="Liu P."/>
            <person name="Grigoriev I."/>
            <person name="Longcore J.E."/>
            <person name="James T.Y."/>
        </authorList>
    </citation>
    <scope>NUCLEOTIDE SEQUENCE</scope>
    <source>
        <strain evidence="9">PLAUS21</strain>
    </source>
</reference>
<dbReference type="EMBL" id="JADGKB010000064">
    <property type="protein sequence ID" value="KAJ3255566.1"/>
    <property type="molecule type" value="Genomic_DNA"/>
</dbReference>
<protein>
    <submittedName>
        <fullName evidence="9">Nucleolar complex protein 3</fullName>
    </submittedName>
</protein>
<evidence type="ECO:0000259" key="7">
    <source>
        <dbReference type="Pfam" id="PF03914"/>
    </source>
</evidence>
<keyword evidence="4" id="KW-0539">Nucleus</keyword>
<name>A0AAD5UE56_9FUNG</name>
<accession>A0AAD5UE56</accession>
<feature type="compositionally biased region" description="Acidic residues" evidence="6">
    <location>
        <begin position="85"/>
        <end position="100"/>
    </location>
</feature>
<evidence type="ECO:0000256" key="1">
    <source>
        <dbReference type="ARBA" id="ARBA00004604"/>
    </source>
</evidence>
<evidence type="ECO:0000256" key="6">
    <source>
        <dbReference type="SAM" id="MobiDB-lite"/>
    </source>
</evidence>
<keyword evidence="3 5" id="KW-0175">Coiled coil</keyword>